<dbReference type="InterPro" id="IPR006710">
    <property type="entry name" value="Glyco_hydro_43"/>
</dbReference>
<evidence type="ECO:0000256" key="10">
    <source>
        <dbReference type="SAM" id="SignalP"/>
    </source>
</evidence>
<comment type="similarity">
    <text evidence="3 7">Belongs to the glycosyl hydrolase 43 family.</text>
</comment>
<feature type="chain" id="PRO_5025504689" description="Arabinan endo-1,5-alpha-L-arabinosidase" evidence="10">
    <location>
        <begin position="19"/>
        <end position="346"/>
    </location>
</feature>
<comment type="catalytic activity">
    <reaction evidence="1 7">
        <text>Endohydrolysis of (1-&gt;5)-alpha-arabinofuranosidic linkages in (1-&gt;5)-arabinans.</text>
        <dbReference type="EC" id="3.2.1.99"/>
    </reaction>
</comment>
<evidence type="ECO:0000256" key="3">
    <source>
        <dbReference type="ARBA" id="ARBA00009865"/>
    </source>
</evidence>
<sequence length="346" mass="37497">MKLLILPASLLYLAFTTASPLAKRDYPAVGACSGQCSGRLHDPSVVYRADTKTYYRFATNDGINTATAPRLSGPWTFQGPAMPDGSSIDLPGNHDLWAPDVFHLDNTYYLYYSVSQMGSMNSDIGVATSPTMDPGSWTDHGSIGIPKDSRYNKIDANLYFPSGASAPVLNFGSFWQNIFQVPMNNPPLTISSPTATHLAQNTTTRPAGLVSGSMEGAYQFQWNGYTYLFFSSGNCCNEPANATNPDQSLAPSGEEYHIMVCRSSSPSGGFVDQQGRDCLTANGGTMVLESHGDVYAPGGQGVMYDPNLGAPVVYYHYVRPSVSYAYDEFFFGWNRLSFAGGWPVVV</sequence>
<dbReference type="PIRSF" id="PIRSF026534">
    <property type="entry name" value="Endo_alpha-L-arabinosidase"/>
    <property type="match status" value="1"/>
</dbReference>
<dbReference type="RefSeq" id="XP_033666701.1">
    <property type="nucleotide sequence ID" value="XM_033807087.1"/>
</dbReference>
<reference evidence="11" key="1">
    <citation type="journal article" date="2020" name="Stud. Mycol.">
        <title>101 Dothideomycetes genomes: a test case for predicting lifestyles and emergence of pathogens.</title>
        <authorList>
            <person name="Haridas S."/>
            <person name="Albert R."/>
            <person name="Binder M."/>
            <person name="Bloem J."/>
            <person name="Labutti K."/>
            <person name="Salamov A."/>
            <person name="Andreopoulos B."/>
            <person name="Baker S."/>
            <person name="Barry K."/>
            <person name="Bills G."/>
            <person name="Bluhm B."/>
            <person name="Cannon C."/>
            <person name="Castanera R."/>
            <person name="Culley D."/>
            <person name="Daum C."/>
            <person name="Ezra D."/>
            <person name="Gonzalez J."/>
            <person name="Henrissat B."/>
            <person name="Kuo A."/>
            <person name="Liang C."/>
            <person name="Lipzen A."/>
            <person name="Lutzoni F."/>
            <person name="Magnuson J."/>
            <person name="Mondo S."/>
            <person name="Nolan M."/>
            <person name="Ohm R."/>
            <person name="Pangilinan J."/>
            <person name="Park H.-J."/>
            <person name="Ramirez L."/>
            <person name="Alfaro M."/>
            <person name="Sun H."/>
            <person name="Tritt A."/>
            <person name="Yoshinaga Y."/>
            <person name="Zwiers L.-H."/>
            <person name="Turgeon B."/>
            <person name="Goodwin S."/>
            <person name="Spatafora J."/>
            <person name="Crous P."/>
            <person name="Grigoriev I."/>
        </authorList>
    </citation>
    <scope>NUCLEOTIDE SEQUENCE</scope>
    <source>
        <strain evidence="11">ATCC 36951</strain>
    </source>
</reference>
<accession>A0A6A6CIM5</accession>
<dbReference type="EC" id="3.2.1.99" evidence="4 7"/>
<dbReference type="EMBL" id="ML993599">
    <property type="protein sequence ID" value="KAF2165812.1"/>
    <property type="molecule type" value="Genomic_DNA"/>
</dbReference>
<dbReference type="Proteomes" id="UP000799537">
    <property type="component" value="Unassembled WGS sequence"/>
</dbReference>
<dbReference type="Pfam" id="PF04616">
    <property type="entry name" value="Glyco_hydro_43"/>
    <property type="match status" value="1"/>
</dbReference>
<evidence type="ECO:0000256" key="7">
    <source>
        <dbReference type="PIRNR" id="PIRNR026534"/>
    </source>
</evidence>
<keyword evidence="6 7" id="KW-0326">Glycosidase</keyword>
<evidence type="ECO:0000313" key="12">
    <source>
        <dbReference type="Proteomes" id="UP000799537"/>
    </source>
</evidence>
<evidence type="ECO:0000256" key="1">
    <source>
        <dbReference type="ARBA" id="ARBA00000375"/>
    </source>
</evidence>
<dbReference type="CDD" id="cd18831">
    <property type="entry name" value="GH43_AnAbnA-like"/>
    <property type="match status" value="1"/>
</dbReference>
<evidence type="ECO:0000256" key="8">
    <source>
        <dbReference type="PIRSR" id="PIRSR606710-1"/>
    </source>
</evidence>
<dbReference type="InterPro" id="IPR023296">
    <property type="entry name" value="Glyco_hydro_beta-prop_sf"/>
</dbReference>
<evidence type="ECO:0000256" key="9">
    <source>
        <dbReference type="PIRSR" id="PIRSR606710-2"/>
    </source>
</evidence>
<dbReference type="PANTHER" id="PTHR43301:SF3">
    <property type="entry name" value="ARABINAN ENDO-1,5-ALPHA-L-ARABINOSIDASE A-RELATED"/>
    <property type="match status" value="1"/>
</dbReference>
<dbReference type="GO" id="GO:0046558">
    <property type="term" value="F:arabinan endo-1,5-alpha-L-arabinosidase activity"/>
    <property type="evidence" value="ECO:0007669"/>
    <property type="project" value="UniProtKB-EC"/>
</dbReference>
<feature type="signal peptide" evidence="10">
    <location>
        <begin position="1"/>
        <end position="18"/>
    </location>
</feature>
<proteinExistence type="inferred from homology"/>
<dbReference type="AlphaFoldDB" id="A0A6A6CIM5"/>
<comment type="pathway">
    <text evidence="2 7">Glycan metabolism; L-arabinan degradation.</text>
</comment>
<dbReference type="InterPro" id="IPR016840">
    <property type="entry name" value="Glyco_hydro_43_endo_a_Ara-ase"/>
</dbReference>
<dbReference type="GO" id="GO:0031222">
    <property type="term" value="P:arabinan catabolic process"/>
    <property type="evidence" value="ECO:0007669"/>
    <property type="project" value="UniProtKB-UniPathway"/>
</dbReference>
<keyword evidence="12" id="KW-1185">Reference proteome</keyword>
<dbReference type="UniPathway" id="UPA00667"/>
<feature type="active site" description="Proton donor" evidence="8">
    <location>
        <position position="215"/>
    </location>
</feature>
<evidence type="ECO:0000313" key="11">
    <source>
        <dbReference type="EMBL" id="KAF2165812.1"/>
    </source>
</evidence>
<feature type="site" description="Important for catalytic activity, responsible for pKa modulation of the active site Glu and correct orientation of both the proton donor and substrate" evidence="9">
    <location>
        <position position="155"/>
    </location>
</feature>
<dbReference type="Gene3D" id="2.115.10.20">
    <property type="entry name" value="Glycosyl hydrolase domain, family 43"/>
    <property type="match status" value="1"/>
</dbReference>
<gene>
    <name evidence="11" type="ORF">M409DRAFT_24099</name>
</gene>
<dbReference type="GeneID" id="54560359"/>
<evidence type="ECO:0000256" key="6">
    <source>
        <dbReference type="ARBA" id="ARBA00023295"/>
    </source>
</evidence>
<dbReference type="InterPro" id="IPR050727">
    <property type="entry name" value="GH43_arabinanases"/>
</dbReference>
<evidence type="ECO:0000256" key="5">
    <source>
        <dbReference type="ARBA" id="ARBA00022801"/>
    </source>
</evidence>
<name>A0A6A6CIM5_ZASCE</name>
<dbReference type="OrthoDB" id="195678at2759"/>
<dbReference type="SUPFAM" id="SSF75005">
    <property type="entry name" value="Arabinanase/levansucrase/invertase"/>
    <property type="match status" value="1"/>
</dbReference>
<evidence type="ECO:0000256" key="4">
    <source>
        <dbReference type="ARBA" id="ARBA00012586"/>
    </source>
</evidence>
<keyword evidence="10" id="KW-0732">Signal</keyword>
<feature type="active site" description="Proton acceptor" evidence="8">
    <location>
        <position position="42"/>
    </location>
</feature>
<keyword evidence="5 7" id="KW-0378">Hydrolase</keyword>
<dbReference type="PANTHER" id="PTHR43301">
    <property type="entry name" value="ARABINAN ENDO-1,5-ALPHA-L-ARABINOSIDASE"/>
    <property type="match status" value="1"/>
</dbReference>
<organism evidence="11 12">
    <name type="scientific">Zasmidium cellare ATCC 36951</name>
    <dbReference type="NCBI Taxonomy" id="1080233"/>
    <lineage>
        <taxon>Eukaryota</taxon>
        <taxon>Fungi</taxon>
        <taxon>Dikarya</taxon>
        <taxon>Ascomycota</taxon>
        <taxon>Pezizomycotina</taxon>
        <taxon>Dothideomycetes</taxon>
        <taxon>Dothideomycetidae</taxon>
        <taxon>Mycosphaerellales</taxon>
        <taxon>Mycosphaerellaceae</taxon>
        <taxon>Zasmidium</taxon>
    </lineage>
</organism>
<protein>
    <recommendedName>
        <fullName evidence="4 7">Arabinan endo-1,5-alpha-L-arabinosidase</fullName>
        <ecNumber evidence="4 7">3.2.1.99</ecNumber>
    </recommendedName>
</protein>
<evidence type="ECO:0000256" key="2">
    <source>
        <dbReference type="ARBA" id="ARBA00004834"/>
    </source>
</evidence>